<organism evidence="2 3">
    <name type="scientific">Puia dinghuensis</name>
    <dbReference type="NCBI Taxonomy" id="1792502"/>
    <lineage>
        <taxon>Bacteria</taxon>
        <taxon>Pseudomonadati</taxon>
        <taxon>Bacteroidota</taxon>
        <taxon>Chitinophagia</taxon>
        <taxon>Chitinophagales</taxon>
        <taxon>Chitinophagaceae</taxon>
        <taxon>Puia</taxon>
    </lineage>
</organism>
<proteinExistence type="predicted"/>
<accession>A0A8J2UEM0</accession>
<reference evidence="2" key="2">
    <citation type="submission" date="2020-09" db="EMBL/GenBank/DDBJ databases">
        <authorList>
            <person name="Sun Q."/>
            <person name="Zhou Y."/>
        </authorList>
    </citation>
    <scope>NUCLEOTIDE SEQUENCE</scope>
    <source>
        <strain evidence="2">CGMCC 1.15448</strain>
    </source>
</reference>
<feature type="chain" id="PRO_5035220193" description="Lipoprotein" evidence="1">
    <location>
        <begin position="23"/>
        <end position="393"/>
    </location>
</feature>
<dbReference type="EMBL" id="BMJC01000003">
    <property type="protein sequence ID" value="GGB04988.1"/>
    <property type="molecule type" value="Genomic_DNA"/>
</dbReference>
<gene>
    <name evidence="2" type="ORF">GCM10011511_30390</name>
</gene>
<sequence>MTRRLLTTVGLSVLLLSGTALLFHSCKKQDQTPSQQDLDQRAKEKALVSAMIAKKGLTFFVPVNQRLEAYYVDQANHRIPKELLMKHSTGVKGTASITSACDFSNTPVVTISSYAITTNCEQGFSITWNYTISTNNNIVAVNPTVTTAKSKGLLRIVNSSNSQIYTENDGLTTLQDMGPDNSNPGYELFSVSFTSSNISITDFASGNSIKLGANLVTDCPDVEPVSIAITTYGLNGSGGAATNPCDRLDAIQIPSSTSTPFHIYGEDPVGTCVSGFIYPDLQEIQYSLNGGAWSSDTTNTVWSYYLPPTNNATFANLVNNAHQPFVDPTGSLELQLNLARNQTYNVSIRYRNIMFNGTLASYGNVWPLPILTGANTNCCVGPWSTVRTYTLTY</sequence>
<dbReference type="Proteomes" id="UP000607559">
    <property type="component" value="Unassembled WGS sequence"/>
</dbReference>
<keyword evidence="1" id="KW-0732">Signal</keyword>
<evidence type="ECO:0008006" key="4">
    <source>
        <dbReference type="Google" id="ProtNLM"/>
    </source>
</evidence>
<comment type="caution">
    <text evidence="2">The sequence shown here is derived from an EMBL/GenBank/DDBJ whole genome shotgun (WGS) entry which is preliminary data.</text>
</comment>
<reference evidence="2" key="1">
    <citation type="journal article" date="2014" name="Int. J. Syst. Evol. Microbiol.">
        <title>Complete genome sequence of Corynebacterium casei LMG S-19264T (=DSM 44701T), isolated from a smear-ripened cheese.</title>
        <authorList>
            <consortium name="US DOE Joint Genome Institute (JGI-PGF)"/>
            <person name="Walter F."/>
            <person name="Albersmeier A."/>
            <person name="Kalinowski J."/>
            <person name="Ruckert C."/>
        </authorList>
    </citation>
    <scope>NUCLEOTIDE SEQUENCE</scope>
    <source>
        <strain evidence="2">CGMCC 1.15448</strain>
    </source>
</reference>
<evidence type="ECO:0000313" key="3">
    <source>
        <dbReference type="Proteomes" id="UP000607559"/>
    </source>
</evidence>
<evidence type="ECO:0000256" key="1">
    <source>
        <dbReference type="SAM" id="SignalP"/>
    </source>
</evidence>
<evidence type="ECO:0000313" key="2">
    <source>
        <dbReference type="EMBL" id="GGB04988.1"/>
    </source>
</evidence>
<name>A0A8J2UEM0_9BACT</name>
<keyword evidence="3" id="KW-1185">Reference proteome</keyword>
<dbReference type="AlphaFoldDB" id="A0A8J2UEM0"/>
<protein>
    <recommendedName>
        <fullName evidence="4">Lipoprotein</fullName>
    </recommendedName>
</protein>
<dbReference type="RefSeq" id="WP_188933126.1">
    <property type="nucleotide sequence ID" value="NZ_BMJC01000003.1"/>
</dbReference>
<feature type="signal peptide" evidence="1">
    <location>
        <begin position="1"/>
        <end position="22"/>
    </location>
</feature>